<evidence type="ECO:0000256" key="1">
    <source>
        <dbReference type="SAM" id="Phobius"/>
    </source>
</evidence>
<dbReference type="AlphaFoldDB" id="A0AA36GW92"/>
<comment type="caution">
    <text evidence="2">The sequence shown here is derived from an EMBL/GenBank/DDBJ whole genome shotgun (WGS) entry which is preliminary data.</text>
</comment>
<evidence type="ECO:0000313" key="3">
    <source>
        <dbReference type="Proteomes" id="UP001176961"/>
    </source>
</evidence>
<accession>A0AA36GW92</accession>
<keyword evidence="3" id="KW-1185">Reference proteome</keyword>
<keyword evidence="1" id="KW-0472">Membrane</keyword>
<evidence type="ECO:0000313" key="2">
    <source>
        <dbReference type="EMBL" id="CAJ0599477.1"/>
    </source>
</evidence>
<sequence>MVIRVVGLTLHMILTTLAIGCYNEYGENVAELYMSPHAPKSGLVTCMMEAALDPNTRTIRKMRMSGDMSERNETRILSVFYDKKSGTLQAKYTCQEEICNSVGAFMDALRKAEKKGKESVLLKFMLLGIERELSAASKRYDPEIIFVICAGITAAFAFFALLHMLTGLLLSRVKS</sequence>
<dbReference type="Proteomes" id="UP001176961">
    <property type="component" value="Unassembled WGS sequence"/>
</dbReference>
<proteinExistence type="predicted"/>
<keyword evidence="1" id="KW-1133">Transmembrane helix</keyword>
<gene>
    <name evidence="2" type="ORF">CYNAS_LOCUS11460</name>
</gene>
<dbReference type="PROSITE" id="PS51257">
    <property type="entry name" value="PROKAR_LIPOPROTEIN"/>
    <property type="match status" value="1"/>
</dbReference>
<name>A0AA36GW92_CYLNA</name>
<keyword evidence="1" id="KW-0812">Transmembrane</keyword>
<reference evidence="2" key="1">
    <citation type="submission" date="2023-07" db="EMBL/GenBank/DDBJ databases">
        <authorList>
            <consortium name="CYATHOMIX"/>
        </authorList>
    </citation>
    <scope>NUCLEOTIDE SEQUENCE</scope>
    <source>
        <strain evidence="2">N/A</strain>
    </source>
</reference>
<feature type="transmembrane region" description="Helical" evidence="1">
    <location>
        <begin position="144"/>
        <end position="170"/>
    </location>
</feature>
<protein>
    <submittedName>
        <fullName evidence="2">Uncharacterized protein</fullName>
    </submittedName>
</protein>
<dbReference type="EMBL" id="CATQJL010000223">
    <property type="protein sequence ID" value="CAJ0599477.1"/>
    <property type="molecule type" value="Genomic_DNA"/>
</dbReference>
<organism evidence="2 3">
    <name type="scientific">Cylicocyclus nassatus</name>
    <name type="common">Nematode worm</name>
    <dbReference type="NCBI Taxonomy" id="53992"/>
    <lineage>
        <taxon>Eukaryota</taxon>
        <taxon>Metazoa</taxon>
        <taxon>Ecdysozoa</taxon>
        <taxon>Nematoda</taxon>
        <taxon>Chromadorea</taxon>
        <taxon>Rhabditida</taxon>
        <taxon>Rhabditina</taxon>
        <taxon>Rhabditomorpha</taxon>
        <taxon>Strongyloidea</taxon>
        <taxon>Strongylidae</taxon>
        <taxon>Cylicocyclus</taxon>
    </lineage>
</organism>